<proteinExistence type="predicted"/>
<dbReference type="Proteomes" id="UP000886501">
    <property type="component" value="Unassembled WGS sequence"/>
</dbReference>
<evidence type="ECO:0000313" key="1">
    <source>
        <dbReference type="EMBL" id="KAF9643671.1"/>
    </source>
</evidence>
<gene>
    <name evidence="1" type="ORF">BDM02DRAFT_3191330</name>
</gene>
<reference evidence="1" key="2">
    <citation type="journal article" date="2020" name="Nat. Commun.">
        <title>Large-scale genome sequencing of mycorrhizal fungi provides insights into the early evolution of symbiotic traits.</title>
        <authorList>
            <person name="Miyauchi S."/>
            <person name="Kiss E."/>
            <person name="Kuo A."/>
            <person name="Drula E."/>
            <person name="Kohler A."/>
            <person name="Sanchez-Garcia M."/>
            <person name="Morin E."/>
            <person name="Andreopoulos B."/>
            <person name="Barry K.W."/>
            <person name="Bonito G."/>
            <person name="Buee M."/>
            <person name="Carver A."/>
            <person name="Chen C."/>
            <person name="Cichocki N."/>
            <person name="Clum A."/>
            <person name="Culley D."/>
            <person name="Crous P.W."/>
            <person name="Fauchery L."/>
            <person name="Girlanda M."/>
            <person name="Hayes R.D."/>
            <person name="Keri Z."/>
            <person name="LaButti K."/>
            <person name="Lipzen A."/>
            <person name="Lombard V."/>
            <person name="Magnuson J."/>
            <person name="Maillard F."/>
            <person name="Murat C."/>
            <person name="Nolan M."/>
            <person name="Ohm R.A."/>
            <person name="Pangilinan J."/>
            <person name="Pereira M.F."/>
            <person name="Perotto S."/>
            <person name="Peter M."/>
            <person name="Pfister S."/>
            <person name="Riley R."/>
            <person name="Sitrit Y."/>
            <person name="Stielow J.B."/>
            <person name="Szollosi G."/>
            <person name="Zifcakova L."/>
            <person name="Stursova M."/>
            <person name="Spatafora J.W."/>
            <person name="Tedersoo L."/>
            <person name="Vaario L.M."/>
            <person name="Yamada A."/>
            <person name="Yan M."/>
            <person name="Wang P."/>
            <person name="Xu J."/>
            <person name="Bruns T."/>
            <person name="Baldrian P."/>
            <person name="Vilgalys R."/>
            <person name="Dunand C."/>
            <person name="Henrissat B."/>
            <person name="Grigoriev I.V."/>
            <person name="Hibbett D."/>
            <person name="Nagy L.G."/>
            <person name="Martin F.M."/>
        </authorList>
    </citation>
    <scope>NUCLEOTIDE SEQUENCE</scope>
    <source>
        <strain evidence="1">P2</strain>
    </source>
</reference>
<sequence length="619" mass="69740">MSDPNTGQGTERLAKVNPRSIQDSLCPFLQPTEASDLRTEFYPAYQYDEYFVKRYNKYLDTSLIFAGLFSTLCLVFVVEVEKRLQPDPMAYLEASLQILQNPNATGRDLSPLASTGLSSSDVTISILLYASLSTSLLAAFLAMLGKQWINRDIRHRADSVAERCEDRQRKLNGLERWRFRIVVESPPVLLQLSFLLLVVGLSFFFWSFKRPVAWVVIGFAIFGVVFYTGIIIMGTLSYEGPFQTPLSLFLWYLGVNRSAKRLEPDPSADRVFWTPNHITDPEVFAFVSWSEESQTSIVLRAITHEIPTSGLSSSSQADIIAVLGTARWSLVEKLRLDRERLAKFIGGLSGDMIVQGMMDNPFVCVGWMRLLLFSTFHPPLEADTRPLWNILLTARTGIPHFFSRDLPGCLDPSEASAADFNRDYDSEIHRRKEEALWMKLFWSSRFFEIDCRSWSDFKDATIRLRKRKPAFFRQLEKLCFALEEEAQASPNPATARTKAYTEISKLLGGVHSTRASQGPDSPQALRIASLQRQDQNATTNDLRPLSSSVVAPRDTPPVGPTTHRQNTILFQLHDNVSPSPTTSAGPSSSLFRPPPPSSRERLEYVIPMNVDGGQRPPPV</sequence>
<accession>A0ACB6Z1W6</accession>
<comment type="caution">
    <text evidence="1">The sequence shown here is derived from an EMBL/GenBank/DDBJ whole genome shotgun (WGS) entry which is preliminary data.</text>
</comment>
<keyword evidence="2" id="KW-1185">Reference proteome</keyword>
<reference evidence="1" key="1">
    <citation type="submission" date="2019-10" db="EMBL/GenBank/DDBJ databases">
        <authorList>
            <consortium name="DOE Joint Genome Institute"/>
            <person name="Kuo A."/>
            <person name="Miyauchi S."/>
            <person name="Kiss E."/>
            <person name="Drula E."/>
            <person name="Kohler A."/>
            <person name="Sanchez-Garcia M."/>
            <person name="Andreopoulos B."/>
            <person name="Barry K.W."/>
            <person name="Bonito G."/>
            <person name="Buee M."/>
            <person name="Carver A."/>
            <person name="Chen C."/>
            <person name="Cichocki N."/>
            <person name="Clum A."/>
            <person name="Culley D."/>
            <person name="Crous P.W."/>
            <person name="Fauchery L."/>
            <person name="Girlanda M."/>
            <person name="Hayes R."/>
            <person name="Keri Z."/>
            <person name="Labutti K."/>
            <person name="Lipzen A."/>
            <person name="Lombard V."/>
            <person name="Magnuson J."/>
            <person name="Maillard F."/>
            <person name="Morin E."/>
            <person name="Murat C."/>
            <person name="Nolan M."/>
            <person name="Ohm R."/>
            <person name="Pangilinan J."/>
            <person name="Pereira M."/>
            <person name="Perotto S."/>
            <person name="Peter M."/>
            <person name="Riley R."/>
            <person name="Sitrit Y."/>
            <person name="Stielow B."/>
            <person name="Szollosi G."/>
            <person name="Zifcakova L."/>
            <person name="Stursova M."/>
            <person name="Spatafora J.W."/>
            <person name="Tedersoo L."/>
            <person name="Vaario L.-M."/>
            <person name="Yamada A."/>
            <person name="Yan M."/>
            <person name="Wang P."/>
            <person name="Xu J."/>
            <person name="Bruns T."/>
            <person name="Baldrian P."/>
            <person name="Vilgalys R."/>
            <person name="Henrissat B."/>
            <person name="Grigoriev I.V."/>
            <person name="Hibbett D."/>
            <person name="Nagy L.G."/>
            <person name="Martin F.M."/>
        </authorList>
    </citation>
    <scope>NUCLEOTIDE SEQUENCE</scope>
    <source>
        <strain evidence="1">P2</strain>
    </source>
</reference>
<name>A0ACB6Z1W6_THEGA</name>
<dbReference type="EMBL" id="MU118196">
    <property type="protein sequence ID" value="KAF9643671.1"/>
    <property type="molecule type" value="Genomic_DNA"/>
</dbReference>
<evidence type="ECO:0000313" key="2">
    <source>
        <dbReference type="Proteomes" id="UP000886501"/>
    </source>
</evidence>
<organism evidence="1 2">
    <name type="scientific">Thelephora ganbajun</name>
    <name type="common">Ganba fungus</name>
    <dbReference type="NCBI Taxonomy" id="370292"/>
    <lineage>
        <taxon>Eukaryota</taxon>
        <taxon>Fungi</taxon>
        <taxon>Dikarya</taxon>
        <taxon>Basidiomycota</taxon>
        <taxon>Agaricomycotina</taxon>
        <taxon>Agaricomycetes</taxon>
        <taxon>Thelephorales</taxon>
        <taxon>Thelephoraceae</taxon>
        <taxon>Thelephora</taxon>
    </lineage>
</organism>
<protein>
    <submittedName>
        <fullName evidence="1">Uncharacterized protein</fullName>
    </submittedName>
</protein>